<gene>
    <name evidence="2" type="ORF">H5410_002170</name>
</gene>
<dbReference type="PANTHER" id="PTHR33116:SF85">
    <property type="entry name" value="REVERSE TRANSCRIPTASE ZINC-BINDING DOMAIN-CONTAINING PROTEIN"/>
    <property type="match status" value="1"/>
</dbReference>
<evidence type="ECO:0000313" key="3">
    <source>
        <dbReference type="Proteomes" id="UP000824120"/>
    </source>
</evidence>
<sequence length="327" mass="37513">MCAAEKAPGPDGCTMAFFQAFWETIKEEQMHTFHRFHSHHKVIMVIFEACSGLKINWRKSNIFPVKEVQQIQPLAYILRCRIEDLPIIYLGMPLGANHKAVNIWDGIIEKSEKRLALWKSQYLSLGGRVVLINVVLNSLPTYVMCLFPIPSEVVKILDKLRRDFFWQGSKIEKSFNLVKWKAVKQIKSFGGRLSFISMRGHGTPHSFFLGLFSISLNIGCNIQEMWSPEGWNLTFRRPLNDWEIPWKHHNDGIFIVNRVYKRGLSVVVGMSTRPWNTKWKSVAPNKVKCFTWLITCLAVGSEKEEVKAKKYGGGQSQPTSGGPFGRR</sequence>
<name>A0A9J6B0X9_SOLCO</name>
<keyword evidence="3" id="KW-1185">Reference proteome</keyword>
<evidence type="ECO:0000256" key="1">
    <source>
        <dbReference type="SAM" id="MobiDB-lite"/>
    </source>
</evidence>
<organism evidence="2 3">
    <name type="scientific">Solanum commersonii</name>
    <name type="common">Commerson's wild potato</name>
    <name type="synonym">Commerson's nightshade</name>
    <dbReference type="NCBI Taxonomy" id="4109"/>
    <lineage>
        <taxon>Eukaryota</taxon>
        <taxon>Viridiplantae</taxon>
        <taxon>Streptophyta</taxon>
        <taxon>Embryophyta</taxon>
        <taxon>Tracheophyta</taxon>
        <taxon>Spermatophyta</taxon>
        <taxon>Magnoliopsida</taxon>
        <taxon>eudicotyledons</taxon>
        <taxon>Gunneridae</taxon>
        <taxon>Pentapetalae</taxon>
        <taxon>asterids</taxon>
        <taxon>lamiids</taxon>
        <taxon>Solanales</taxon>
        <taxon>Solanaceae</taxon>
        <taxon>Solanoideae</taxon>
        <taxon>Solaneae</taxon>
        <taxon>Solanum</taxon>
    </lineage>
</organism>
<dbReference type="PANTHER" id="PTHR33116">
    <property type="entry name" value="REVERSE TRANSCRIPTASE ZINC-BINDING DOMAIN-CONTAINING PROTEIN-RELATED-RELATED"/>
    <property type="match status" value="1"/>
</dbReference>
<dbReference type="OrthoDB" id="994369at2759"/>
<dbReference type="Proteomes" id="UP000824120">
    <property type="component" value="Chromosome 1"/>
</dbReference>
<accession>A0A9J6B0X9</accession>
<comment type="caution">
    <text evidence="2">The sequence shown here is derived from an EMBL/GenBank/DDBJ whole genome shotgun (WGS) entry which is preliminary data.</text>
</comment>
<feature type="region of interest" description="Disordered" evidence="1">
    <location>
        <begin position="306"/>
        <end position="327"/>
    </location>
</feature>
<dbReference type="AlphaFoldDB" id="A0A9J6B0X9"/>
<evidence type="ECO:0000313" key="2">
    <source>
        <dbReference type="EMBL" id="KAG5630453.1"/>
    </source>
</evidence>
<proteinExistence type="predicted"/>
<reference evidence="2 3" key="1">
    <citation type="submission" date="2020-09" db="EMBL/GenBank/DDBJ databases">
        <title>De no assembly of potato wild relative species, Solanum commersonii.</title>
        <authorList>
            <person name="Cho K."/>
        </authorList>
    </citation>
    <scope>NUCLEOTIDE SEQUENCE [LARGE SCALE GENOMIC DNA]</scope>
    <source>
        <strain evidence="2">LZ3.2</strain>
        <tissue evidence="2">Leaf</tissue>
    </source>
</reference>
<dbReference type="EMBL" id="JACXVP010000001">
    <property type="protein sequence ID" value="KAG5630453.1"/>
    <property type="molecule type" value="Genomic_DNA"/>
</dbReference>
<protein>
    <submittedName>
        <fullName evidence="2">Uncharacterized protein</fullName>
    </submittedName>
</protein>